<dbReference type="Proteomes" id="UP000715441">
    <property type="component" value="Unassembled WGS sequence"/>
</dbReference>
<dbReference type="EC" id="1.1.1.133" evidence="2"/>
<keyword evidence="2" id="KW-0560">Oxidoreductase</keyword>
<name>A0ABX1J9G4_9PSEU</name>
<organism evidence="4 5">
    <name type="scientific">Amycolatopsis acididurans</name>
    <dbReference type="NCBI Taxonomy" id="2724524"/>
    <lineage>
        <taxon>Bacteria</taxon>
        <taxon>Bacillati</taxon>
        <taxon>Actinomycetota</taxon>
        <taxon>Actinomycetes</taxon>
        <taxon>Pseudonocardiales</taxon>
        <taxon>Pseudonocardiaceae</taxon>
        <taxon>Amycolatopsis</taxon>
    </lineage>
</organism>
<gene>
    <name evidence="4" type="ORF">HFP15_19245</name>
</gene>
<comment type="pathway">
    <text evidence="2">Carbohydrate biosynthesis; dTDP-L-rhamnose biosynthesis.</text>
</comment>
<comment type="caution">
    <text evidence="4">The sequence shown here is derived from an EMBL/GenBank/DDBJ whole genome shotgun (WGS) entry which is preliminary data.</text>
</comment>
<keyword evidence="5" id="KW-1185">Reference proteome</keyword>
<sequence length="317" mass="33680">MKVYVTGGTGFVGSNIAKLYGEFFGLDVVVGGRKPPERALPGSFSQIDLLDRDAARKGIVEQAPDLIVHSAIFNDLSGIYADRQLAWDSYVEATRAVADAANELDVPIVFVSTDWVFDGTQAGATESTPPNPVNYYGLLKVAGELVTLERAHKPIVARIAGVNGMHWARAEGPRTQDAGFGFFVAALVDALSAGKPFTVWESEAINVRATPSLASESAAMMLRLAQAGAYGTFHCVGGESVTRMELAKLAAEVFELDAGLLRSGPPEAGGVPPAPVPYDTSLDARATAAAIGYELPTVRQLLTTFRRQRETGEVQPV</sequence>
<comment type="similarity">
    <text evidence="1 2">Belongs to the dTDP-4-dehydrorhamnose reductase family.</text>
</comment>
<accession>A0ABX1J9G4</accession>
<feature type="domain" description="RmlD-like substrate binding" evidence="3">
    <location>
        <begin position="1"/>
        <end position="305"/>
    </location>
</feature>
<dbReference type="InterPro" id="IPR029903">
    <property type="entry name" value="RmlD-like-bd"/>
</dbReference>
<dbReference type="Pfam" id="PF04321">
    <property type="entry name" value="RmlD_sub_bind"/>
    <property type="match status" value="1"/>
</dbReference>
<evidence type="ECO:0000313" key="5">
    <source>
        <dbReference type="Proteomes" id="UP000715441"/>
    </source>
</evidence>
<dbReference type="SUPFAM" id="SSF51735">
    <property type="entry name" value="NAD(P)-binding Rossmann-fold domains"/>
    <property type="match status" value="1"/>
</dbReference>
<comment type="function">
    <text evidence="2">Catalyzes the reduction of dTDP-6-deoxy-L-lyxo-4-hexulose to yield dTDP-L-rhamnose.</text>
</comment>
<evidence type="ECO:0000313" key="4">
    <source>
        <dbReference type="EMBL" id="NKQ55021.1"/>
    </source>
</evidence>
<dbReference type="PANTHER" id="PTHR10491:SF4">
    <property type="entry name" value="METHIONINE ADENOSYLTRANSFERASE 2 SUBUNIT BETA"/>
    <property type="match status" value="1"/>
</dbReference>
<evidence type="ECO:0000256" key="2">
    <source>
        <dbReference type="RuleBase" id="RU364082"/>
    </source>
</evidence>
<dbReference type="InterPro" id="IPR036291">
    <property type="entry name" value="NAD(P)-bd_dom_sf"/>
</dbReference>
<dbReference type="InterPro" id="IPR005913">
    <property type="entry name" value="dTDP_dehydrorham_reduct"/>
</dbReference>
<keyword evidence="2" id="KW-0521">NADP</keyword>
<proteinExistence type="inferred from homology"/>
<dbReference type="RefSeq" id="WP_168517549.1">
    <property type="nucleotide sequence ID" value="NZ_JAAXLS010000012.1"/>
</dbReference>
<dbReference type="PANTHER" id="PTHR10491">
    <property type="entry name" value="DTDP-4-DEHYDRORHAMNOSE REDUCTASE"/>
    <property type="match status" value="1"/>
</dbReference>
<protein>
    <recommendedName>
        <fullName evidence="2">dTDP-4-dehydrorhamnose reductase</fullName>
        <ecNumber evidence="2">1.1.1.133</ecNumber>
    </recommendedName>
</protein>
<dbReference type="EMBL" id="JAAXLS010000012">
    <property type="protein sequence ID" value="NKQ55021.1"/>
    <property type="molecule type" value="Genomic_DNA"/>
</dbReference>
<dbReference type="Gene3D" id="3.40.50.720">
    <property type="entry name" value="NAD(P)-binding Rossmann-like Domain"/>
    <property type="match status" value="1"/>
</dbReference>
<evidence type="ECO:0000256" key="1">
    <source>
        <dbReference type="ARBA" id="ARBA00010944"/>
    </source>
</evidence>
<reference evidence="4 5" key="1">
    <citation type="submission" date="2020-04" db="EMBL/GenBank/DDBJ databases">
        <title>Novel species.</title>
        <authorList>
            <person name="Teo W.F.A."/>
            <person name="Lipun K."/>
            <person name="Srisuk N."/>
            <person name="Duangmal K."/>
        </authorList>
    </citation>
    <scope>NUCLEOTIDE SEQUENCE [LARGE SCALE GENOMIC DNA]</scope>
    <source>
        <strain evidence="4 5">K13G38</strain>
    </source>
</reference>
<evidence type="ECO:0000259" key="3">
    <source>
        <dbReference type="Pfam" id="PF04321"/>
    </source>
</evidence>